<proteinExistence type="predicted"/>
<accession>A0A815I526</accession>
<dbReference type="EMBL" id="CAJNOQ010015539">
    <property type="protein sequence ID" value="CAF1363473.1"/>
    <property type="molecule type" value="Genomic_DNA"/>
</dbReference>
<gene>
    <name evidence="2" type="ORF">GPM918_LOCUS31497</name>
    <name evidence="3" type="ORF">SRO942_LOCUS32144</name>
</gene>
<evidence type="ECO:0000313" key="4">
    <source>
        <dbReference type="Proteomes" id="UP000663829"/>
    </source>
</evidence>
<dbReference type="OrthoDB" id="6150606at2759"/>
<keyword evidence="4" id="KW-1185">Reference proteome</keyword>
<comment type="caution">
    <text evidence="2">The sequence shown here is derived from an EMBL/GenBank/DDBJ whole genome shotgun (WGS) entry which is preliminary data.</text>
</comment>
<dbReference type="InterPro" id="IPR051320">
    <property type="entry name" value="Viral_Replic_Matur_Polypro"/>
</dbReference>
<dbReference type="Proteomes" id="UP000681722">
    <property type="component" value="Unassembled WGS sequence"/>
</dbReference>
<dbReference type="Proteomes" id="UP000663829">
    <property type="component" value="Unassembled WGS sequence"/>
</dbReference>
<evidence type="ECO:0000259" key="1">
    <source>
        <dbReference type="Pfam" id="PF00078"/>
    </source>
</evidence>
<dbReference type="Gene3D" id="3.30.70.270">
    <property type="match status" value="2"/>
</dbReference>
<evidence type="ECO:0000313" key="2">
    <source>
        <dbReference type="EMBL" id="CAF1363473.1"/>
    </source>
</evidence>
<feature type="domain" description="Reverse transcriptase" evidence="1">
    <location>
        <begin position="17"/>
        <end position="65"/>
    </location>
</feature>
<dbReference type="InterPro" id="IPR043128">
    <property type="entry name" value="Rev_trsase/Diguanyl_cyclase"/>
</dbReference>
<organism evidence="2 4">
    <name type="scientific">Didymodactylos carnosus</name>
    <dbReference type="NCBI Taxonomy" id="1234261"/>
    <lineage>
        <taxon>Eukaryota</taxon>
        <taxon>Metazoa</taxon>
        <taxon>Spiralia</taxon>
        <taxon>Gnathifera</taxon>
        <taxon>Rotifera</taxon>
        <taxon>Eurotatoria</taxon>
        <taxon>Bdelloidea</taxon>
        <taxon>Philodinida</taxon>
        <taxon>Philodinidae</taxon>
        <taxon>Didymodactylos</taxon>
    </lineage>
</organism>
<dbReference type="Pfam" id="PF00078">
    <property type="entry name" value="RVT_1"/>
    <property type="match status" value="1"/>
</dbReference>
<dbReference type="PANTHER" id="PTHR33064">
    <property type="entry name" value="POL PROTEIN"/>
    <property type="match status" value="1"/>
</dbReference>
<name>A0A815I526_9BILA</name>
<reference evidence="2" key="1">
    <citation type="submission" date="2021-02" db="EMBL/GenBank/DDBJ databases">
        <authorList>
            <person name="Nowell W R."/>
        </authorList>
    </citation>
    <scope>NUCLEOTIDE SEQUENCE</scope>
</reference>
<dbReference type="EMBL" id="CAJOBC010071413">
    <property type="protein sequence ID" value="CAF4243846.1"/>
    <property type="molecule type" value="Genomic_DNA"/>
</dbReference>
<dbReference type="SUPFAM" id="SSF56672">
    <property type="entry name" value="DNA/RNA polymerases"/>
    <property type="match status" value="1"/>
</dbReference>
<dbReference type="InterPro" id="IPR043502">
    <property type="entry name" value="DNA/RNA_pol_sf"/>
</dbReference>
<dbReference type="PANTHER" id="PTHR33064:SF37">
    <property type="entry name" value="RIBONUCLEASE H"/>
    <property type="match status" value="1"/>
</dbReference>
<protein>
    <recommendedName>
        <fullName evidence="1">Reverse transcriptase domain-containing protein</fullName>
    </recommendedName>
</protein>
<sequence length="122" mass="14038">MNDQCTGYYPASHGPYDVIIYSPTFEQHLIGIDNVFNRIKESGLTLKPSKCFFCRHELKYLGYIISAVGIRPDPDKLEAVRSFPVPFKPKGVLAFLGLRGYYRRFIKNYAEIAEPLFDQRKA</sequence>
<evidence type="ECO:0000313" key="3">
    <source>
        <dbReference type="EMBL" id="CAF4243846.1"/>
    </source>
</evidence>
<dbReference type="AlphaFoldDB" id="A0A815I526"/>
<dbReference type="InterPro" id="IPR000477">
    <property type="entry name" value="RT_dom"/>
</dbReference>